<dbReference type="PATRIC" id="fig|1227483.3.peg.1527"/>
<gene>
    <name evidence="1" type="ORF">C470_07741</name>
</gene>
<accession>M0NWK8</accession>
<name>M0NWK8_9EURY</name>
<comment type="caution">
    <text evidence="1">The sequence shown here is derived from an EMBL/GenBank/DDBJ whole genome shotgun (WGS) entry which is preliminary data.</text>
</comment>
<proteinExistence type="predicted"/>
<dbReference type="EMBL" id="AOJF01000034">
    <property type="protein sequence ID" value="EMA60950.1"/>
    <property type="molecule type" value="Genomic_DNA"/>
</dbReference>
<dbReference type="Proteomes" id="UP000011581">
    <property type="component" value="Unassembled WGS sequence"/>
</dbReference>
<dbReference type="AlphaFoldDB" id="M0NWK8"/>
<organism evidence="1 2">
    <name type="scientific">Halorubrum distributum JCM 13561</name>
    <dbReference type="NCBI Taxonomy" id="1227483"/>
    <lineage>
        <taxon>Archaea</taxon>
        <taxon>Methanobacteriati</taxon>
        <taxon>Methanobacteriota</taxon>
        <taxon>Stenosarchaea group</taxon>
        <taxon>Halobacteria</taxon>
        <taxon>Halobacteriales</taxon>
        <taxon>Haloferacaceae</taxon>
        <taxon>Halorubrum</taxon>
        <taxon>Halorubrum distributum group</taxon>
    </lineage>
</organism>
<evidence type="ECO:0000313" key="2">
    <source>
        <dbReference type="Proteomes" id="UP000011581"/>
    </source>
</evidence>
<evidence type="ECO:0000313" key="1">
    <source>
        <dbReference type="EMBL" id="EMA60950.1"/>
    </source>
</evidence>
<reference evidence="1 2" key="1">
    <citation type="journal article" date="2014" name="PLoS Genet.">
        <title>Phylogenetically driven sequencing of extremely halophilic archaea reveals strategies for static and dynamic osmo-response.</title>
        <authorList>
            <person name="Becker E.A."/>
            <person name="Seitzer P.M."/>
            <person name="Tritt A."/>
            <person name="Larsen D."/>
            <person name="Krusor M."/>
            <person name="Yao A.I."/>
            <person name="Wu D."/>
            <person name="Madern D."/>
            <person name="Eisen J.A."/>
            <person name="Darling A.E."/>
            <person name="Facciotti M.T."/>
        </authorList>
    </citation>
    <scope>NUCLEOTIDE SEQUENCE [LARGE SCALE GENOMIC DNA]</scope>
    <source>
        <strain evidence="1 2">JCM 13561</strain>
    </source>
</reference>
<protein>
    <submittedName>
        <fullName evidence="1">Uncharacterized protein</fullName>
    </submittedName>
</protein>
<sequence>MLAFRWIAQQETDAGPLGFISTKGAIKVYEDYGLDEFVDVRGHYGDLKGSNEFSDIRIGIVAGCNEPSHPRIQMWGAFAGLSLKPEKGENGTILRGSRKTFGEDGDPILVALRENQVLQVAMRFAREPNRNQQPAHVYLHTAAIPEWVEPEQMILHPRLWEQSKGMGQVLTVIREDLAEGSWKSSDVFEAVERRYGEDKKTNRRLRGCLQELRESNTVPYTRPGGEGSGSGGAYIYQKPDVFDGRMLVYRDGYVHGPNSVISDQPGTR</sequence>